<feature type="binding site" evidence="6">
    <location>
        <position position="102"/>
    </location>
    <ligand>
        <name>L-glutamine</name>
        <dbReference type="ChEBI" id="CHEBI:58359"/>
    </ligand>
</feature>
<evidence type="ECO:0000313" key="9">
    <source>
        <dbReference type="Proteomes" id="UP001321018"/>
    </source>
</evidence>
<gene>
    <name evidence="8" type="ORF">OB960_19490</name>
</gene>
<accession>A0AAP3E3Z2</accession>
<dbReference type="GO" id="GO:0006529">
    <property type="term" value="P:asparagine biosynthetic process"/>
    <property type="evidence" value="ECO:0007669"/>
    <property type="project" value="InterPro"/>
</dbReference>
<dbReference type="PROSITE" id="PS51278">
    <property type="entry name" value="GATASE_TYPE_2"/>
    <property type="match status" value="1"/>
</dbReference>
<dbReference type="GO" id="GO:0004066">
    <property type="term" value="F:asparagine synthase (glutamine-hydrolyzing) activity"/>
    <property type="evidence" value="ECO:0007669"/>
    <property type="project" value="UniProtKB-EC"/>
</dbReference>
<comment type="caution">
    <text evidence="8">The sequence shown here is derived from an EMBL/GenBank/DDBJ whole genome shotgun (WGS) entry which is preliminary data.</text>
</comment>
<reference evidence="8" key="1">
    <citation type="submission" date="2022-09" db="EMBL/GenBank/DDBJ databases">
        <title>Enrichment on poylsaccharides allowed isolation of novel metabolic and taxonomic groups of Haloarchaea.</title>
        <authorList>
            <person name="Sorokin D.Y."/>
            <person name="Elcheninov A.G."/>
            <person name="Khizhniak T.V."/>
            <person name="Kolganova T.V."/>
            <person name="Kublanov I.V."/>
        </authorList>
    </citation>
    <scope>NUCLEOTIDE SEQUENCE</scope>
    <source>
        <strain evidence="8">AArc-xg1-1</strain>
    </source>
</reference>
<evidence type="ECO:0000256" key="5">
    <source>
        <dbReference type="PIRNR" id="PIRNR001589"/>
    </source>
</evidence>
<dbReference type="Pfam" id="PF13537">
    <property type="entry name" value="GATase_7"/>
    <property type="match status" value="1"/>
</dbReference>
<dbReference type="Gene3D" id="3.40.50.620">
    <property type="entry name" value="HUPs"/>
    <property type="match status" value="2"/>
</dbReference>
<feature type="binding site" evidence="6">
    <location>
        <position position="266"/>
    </location>
    <ligand>
        <name>ATP</name>
        <dbReference type="ChEBI" id="CHEBI:30616"/>
    </ligand>
</feature>
<dbReference type="EMBL" id="JAOPKA010000016">
    <property type="protein sequence ID" value="MCU4743572.1"/>
    <property type="molecule type" value="Genomic_DNA"/>
</dbReference>
<evidence type="ECO:0000313" key="8">
    <source>
        <dbReference type="EMBL" id="MCU4743572.1"/>
    </source>
</evidence>
<dbReference type="Gene3D" id="3.60.20.10">
    <property type="entry name" value="Glutamine Phosphoribosylpyrophosphate, subunit 1, domain 1"/>
    <property type="match status" value="1"/>
</dbReference>
<sequence>MTAITGCYRRAGTRIGLDETLARLHDRLGHRGADGGEKWSNGSVGFGHQQLHTTPESLAATLPTTVDGLTITADARIDNREELFEALEVELDSPRSQERIPDSRLLLEAYREWGVTCPTRLLGAFAFAVWDHDRSQLFCARDHVGVKPLYYHCTDDLFAFASELPALRTVTPTELTPDERWIGDYLAGRLDDRTATGFEELERLPPAHTITITEADRTLRRYWSLEDIDPLPPVDDDTYERQFRDLFTDAVDVRLRGQRPECVGSLLSGGLDSGSIASVAATLRTHRGEPPLPTFSAVFEDVTDCDEREFIDAVTDAGGVESHTVHGDQFGPLADAETLLEHFGRPFYPSLFLLIPRLYAAAADEGVRTILHGYGGDQTMGSSVQGYFRGLARRGQFPTLARELRAYRRRYPWLSTVDVLWRDVLAPLAPQSVRRFRHSRFETDRYVERSMASIDRQFARRTGLDTRLETDAVRHPPQSQRELRRRALTAGEPSFNLELNDAAAAAVGLEPRYPYFDKRLIEFSLALPPGATVTNALDRTIVRDGLAGILPRAIRERDDKMEFSPNVVHGTTTYDLETIERTLFDGAPTAETFLDVSDLEAGFERLQTDTGTASDARNLSMATTLEWWLSESV</sequence>
<feature type="domain" description="Glutamine amidotransferase type-2" evidence="7">
    <location>
        <begin position="2"/>
        <end position="215"/>
    </location>
</feature>
<organism evidence="8 9">
    <name type="scientific">Natronoglomus mannanivorans</name>
    <dbReference type="NCBI Taxonomy" id="2979990"/>
    <lineage>
        <taxon>Archaea</taxon>
        <taxon>Methanobacteriati</taxon>
        <taxon>Methanobacteriota</taxon>
        <taxon>Stenosarchaea group</taxon>
        <taxon>Halobacteria</taxon>
        <taxon>Halobacteriales</taxon>
        <taxon>Natrialbaceae</taxon>
        <taxon>Natronoglomus</taxon>
    </lineage>
</organism>
<evidence type="ECO:0000256" key="3">
    <source>
        <dbReference type="ARBA" id="ARBA00022840"/>
    </source>
</evidence>
<comment type="similarity">
    <text evidence="1">Belongs to the asparagine synthetase family.</text>
</comment>
<dbReference type="InterPro" id="IPR029055">
    <property type="entry name" value="Ntn_hydrolases_N"/>
</dbReference>
<protein>
    <recommendedName>
        <fullName evidence="5">Putative asparagine synthetase [glutamine-hydrolyzing]</fullName>
        <ecNumber evidence="5">6.3.5.4</ecNumber>
    </recommendedName>
</protein>
<dbReference type="PIRSF" id="PIRSF001589">
    <property type="entry name" value="Asn_synthetase_glu-h"/>
    <property type="match status" value="1"/>
</dbReference>
<dbReference type="Pfam" id="PF00733">
    <property type="entry name" value="Asn_synthase"/>
    <property type="match status" value="1"/>
</dbReference>
<dbReference type="RefSeq" id="WP_338005389.1">
    <property type="nucleotide sequence ID" value="NZ_JAOPKA010000016.1"/>
</dbReference>
<dbReference type="InterPro" id="IPR006426">
    <property type="entry name" value="Asn_synth_AEB"/>
</dbReference>
<evidence type="ECO:0000259" key="7">
    <source>
        <dbReference type="PROSITE" id="PS51278"/>
    </source>
</evidence>
<evidence type="ECO:0000256" key="6">
    <source>
        <dbReference type="PIRSR" id="PIRSR001589-2"/>
    </source>
</evidence>
<evidence type="ECO:0000256" key="2">
    <source>
        <dbReference type="ARBA" id="ARBA00022741"/>
    </source>
</evidence>
<dbReference type="SUPFAM" id="SSF56235">
    <property type="entry name" value="N-terminal nucleophile aminohydrolases (Ntn hydrolases)"/>
    <property type="match status" value="1"/>
</dbReference>
<dbReference type="Proteomes" id="UP001321018">
    <property type="component" value="Unassembled WGS sequence"/>
</dbReference>
<dbReference type="GO" id="GO:0005524">
    <property type="term" value="F:ATP binding"/>
    <property type="evidence" value="ECO:0007669"/>
    <property type="project" value="UniProtKB-KW"/>
</dbReference>
<dbReference type="CDD" id="cd00712">
    <property type="entry name" value="AsnB"/>
    <property type="match status" value="1"/>
</dbReference>
<dbReference type="InterPro" id="IPR001962">
    <property type="entry name" value="Asn_synthase"/>
</dbReference>
<dbReference type="InterPro" id="IPR017932">
    <property type="entry name" value="GATase_2_dom"/>
</dbReference>
<dbReference type="EC" id="6.3.5.4" evidence="5"/>
<dbReference type="InterPro" id="IPR014729">
    <property type="entry name" value="Rossmann-like_a/b/a_fold"/>
</dbReference>
<dbReference type="InterPro" id="IPR051786">
    <property type="entry name" value="ASN_synthetase/amidase"/>
</dbReference>
<dbReference type="PANTHER" id="PTHR43284:SF1">
    <property type="entry name" value="ASPARAGINE SYNTHETASE"/>
    <property type="match status" value="1"/>
</dbReference>
<keyword evidence="2 5" id="KW-0547">Nucleotide-binding</keyword>
<dbReference type="SUPFAM" id="SSF52402">
    <property type="entry name" value="Adenine nucleotide alpha hydrolases-like"/>
    <property type="match status" value="1"/>
</dbReference>
<evidence type="ECO:0000256" key="4">
    <source>
        <dbReference type="ARBA" id="ARBA00022962"/>
    </source>
</evidence>
<dbReference type="PANTHER" id="PTHR43284">
    <property type="entry name" value="ASPARAGINE SYNTHETASE (GLUTAMINE-HYDROLYZING)"/>
    <property type="match status" value="1"/>
</dbReference>
<dbReference type="InterPro" id="IPR033738">
    <property type="entry name" value="AsnB_N"/>
</dbReference>
<dbReference type="AlphaFoldDB" id="A0AAP3E3Z2"/>
<evidence type="ECO:0000256" key="1">
    <source>
        <dbReference type="ARBA" id="ARBA00005752"/>
    </source>
</evidence>
<dbReference type="CDD" id="cd01991">
    <property type="entry name" value="Asn_synthase_B_C"/>
    <property type="match status" value="1"/>
</dbReference>
<name>A0AAP3E3Z2_9EURY</name>
<comment type="catalytic activity">
    <reaction evidence="5">
        <text>L-aspartate + L-glutamine + ATP + H2O = L-asparagine + L-glutamate + AMP + diphosphate + H(+)</text>
        <dbReference type="Rhea" id="RHEA:12228"/>
        <dbReference type="ChEBI" id="CHEBI:15377"/>
        <dbReference type="ChEBI" id="CHEBI:15378"/>
        <dbReference type="ChEBI" id="CHEBI:29985"/>
        <dbReference type="ChEBI" id="CHEBI:29991"/>
        <dbReference type="ChEBI" id="CHEBI:30616"/>
        <dbReference type="ChEBI" id="CHEBI:33019"/>
        <dbReference type="ChEBI" id="CHEBI:58048"/>
        <dbReference type="ChEBI" id="CHEBI:58359"/>
        <dbReference type="ChEBI" id="CHEBI:456215"/>
        <dbReference type="EC" id="6.3.5.4"/>
    </reaction>
</comment>
<keyword evidence="4" id="KW-0315">Glutamine amidotransferase</keyword>
<proteinExistence type="inferred from homology"/>
<keyword evidence="3 5" id="KW-0067">ATP-binding</keyword>